<dbReference type="PANTHER" id="PTHR32552:SF81">
    <property type="entry name" value="TONB-DEPENDENT OUTER MEMBRANE RECEPTOR"/>
    <property type="match status" value="1"/>
</dbReference>
<keyword evidence="6" id="KW-0408">Iron</keyword>
<protein>
    <submittedName>
        <fullName evidence="16">TonB-dependent receptor</fullName>
    </submittedName>
</protein>
<evidence type="ECO:0000313" key="16">
    <source>
        <dbReference type="EMBL" id="MCP3730591.1"/>
    </source>
</evidence>
<comment type="caution">
    <text evidence="16">The sequence shown here is derived from an EMBL/GenBank/DDBJ whole genome shotgun (WGS) entry which is preliminary data.</text>
</comment>
<keyword evidence="9 11" id="KW-0472">Membrane</keyword>
<feature type="domain" description="TonB-dependent receptor plug" evidence="15">
    <location>
        <begin position="64"/>
        <end position="170"/>
    </location>
</feature>
<keyword evidence="2 11" id="KW-0813">Transport</keyword>
<name>A0A9X2HGA5_9SPHN</name>
<evidence type="ECO:0000256" key="11">
    <source>
        <dbReference type="PROSITE-ProRule" id="PRU01360"/>
    </source>
</evidence>
<keyword evidence="8 12" id="KW-0798">TonB box</keyword>
<dbReference type="EMBL" id="JAMLDX010000005">
    <property type="protein sequence ID" value="MCP3730591.1"/>
    <property type="molecule type" value="Genomic_DNA"/>
</dbReference>
<keyword evidence="10 11" id="KW-0998">Cell outer membrane</keyword>
<evidence type="ECO:0000256" key="8">
    <source>
        <dbReference type="ARBA" id="ARBA00023077"/>
    </source>
</evidence>
<comment type="similarity">
    <text evidence="11 12">Belongs to the TonB-dependent receptor family.</text>
</comment>
<reference evidence="16" key="1">
    <citation type="submission" date="2022-05" db="EMBL/GenBank/DDBJ databases">
        <title>Sphingomonas sp. strain MG17 Genome sequencing and assembly.</title>
        <authorList>
            <person name="Kim I."/>
        </authorList>
    </citation>
    <scope>NUCLEOTIDE SEQUENCE</scope>
    <source>
        <strain evidence="16">MG17</strain>
    </source>
</reference>
<evidence type="ECO:0000256" key="4">
    <source>
        <dbReference type="ARBA" id="ARBA00022496"/>
    </source>
</evidence>
<feature type="domain" description="TonB-dependent receptor-like beta-barrel" evidence="14">
    <location>
        <begin position="356"/>
        <end position="740"/>
    </location>
</feature>
<dbReference type="GO" id="GO:0009279">
    <property type="term" value="C:cell outer membrane"/>
    <property type="evidence" value="ECO:0007669"/>
    <property type="project" value="UniProtKB-SubCell"/>
</dbReference>
<comment type="subcellular location">
    <subcellularLocation>
        <location evidence="1 11">Cell outer membrane</location>
        <topology evidence="1 11">Multi-pass membrane protein</topology>
    </subcellularLocation>
</comment>
<feature type="chain" id="PRO_5040985914" evidence="13">
    <location>
        <begin position="29"/>
        <end position="774"/>
    </location>
</feature>
<dbReference type="CDD" id="cd01347">
    <property type="entry name" value="ligand_gated_channel"/>
    <property type="match status" value="1"/>
</dbReference>
<dbReference type="SUPFAM" id="SSF56935">
    <property type="entry name" value="Porins"/>
    <property type="match status" value="1"/>
</dbReference>
<evidence type="ECO:0000313" key="17">
    <source>
        <dbReference type="Proteomes" id="UP001139451"/>
    </source>
</evidence>
<evidence type="ECO:0000256" key="2">
    <source>
        <dbReference type="ARBA" id="ARBA00022448"/>
    </source>
</evidence>
<evidence type="ECO:0000256" key="6">
    <source>
        <dbReference type="ARBA" id="ARBA00023004"/>
    </source>
</evidence>
<evidence type="ECO:0000256" key="5">
    <source>
        <dbReference type="ARBA" id="ARBA00022692"/>
    </source>
</evidence>
<dbReference type="GO" id="GO:0006826">
    <property type="term" value="P:iron ion transport"/>
    <property type="evidence" value="ECO:0007669"/>
    <property type="project" value="UniProtKB-KW"/>
</dbReference>
<dbReference type="PROSITE" id="PS52016">
    <property type="entry name" value="TONB_DEPENDENT_REC_3"/>
    <property type="match status" value="1"/>
</dbReference>
<dbReference type="InterPro" id="IPR000531">
    <property type="entry name" value="Beta-barrel_TonB"/>
</dbReference>
<dbReference type="InterPro" id="IPR039426">
    <property type="entry name" value="TonB-dep_rcpt-like"/>
</dbReference>
<evidence type="ECO:0000256" key="3">
    <source>
        <dbReference type="ARBA" id="ARBA00022452"/>
    </source>
</evidence>
<dbReference type="InterPro" id="IPR012910">
    <property type="entry name" value="Plug_dom"/>
</dbReference>
<dbReference type="Pfam" id="PF00593">
    <property type="entry name" value="TonB_dep_Rec_b-barrel"/>
    <property type="match status" value="1"/>
</dbReference>
<keyword evidence="13" id="KW-0732">Signal</keyword>
<keyword evidence="16" id="KW-0675">Receptor</keyword>
<dbReference type="AlphaFoldDB" id="A0A9X2HGA5"/>
<dbReference type="Pfam" id="PF07715">
    <property type="entry name" value="Plug"/>
    <property type="match status" value="1"/>
</dbReference>
<evidence type="ECO:0000259" key="15">
    <source>
        <dbReference type="Pfam" id="PF07715"/>
    </source>
</evidence>
<evidence type="ECO:0000256" key="9">
    <source>
        <dbReference type="ARBA" id="ARBA00023136"/>
    </source>
</evidence>
<dbReference type="RefSeq" id="WP_254292715.1">
    <property type="nucleotide sequence ID" value="NZ_JAMLDX010000005.1"/>
</dbReference>
<accession>A0A9X2HGA5</accession>
<keyword evidence="17" id="KW-1185">Reference proteome</keyword>
<evidence type="ECO:0000259" key="14">
    <source>
        <dbReference type="Pfam" id="PF00593"/>
    </source>
</evidence>
<evidence type="ECO:0000256" key="10">
    <source>
        <dbReference type="ARBA" id="ARBA00023237"/>
    </source>
</evidence>
<dbReference type="InterPro" id="IPR036942">
    <property type="entry name" value="Beta-barrel_TonB_sf"/>
</dbReference>
<keyword evidence="4" id="KW-0410">Iron transport</keyword>
<evidence type="ECO:0000256" key="12">
    <source>
        <dbReference type="RuleBase" id="RU003357"/>
    </source>
</evidence>
<keyword evidence="5 11" id="KW-0812">Transmembrane</keyword>
<proteinExistence type="inferred from homology"/>
<keyword evidence="3 11" id="KW-1134">Transmembrane beta strand</keyword>
<evidence type="ECO:0000256" key="13">
    <source>
        <dbReference type="SAM" id="SignalP"/>
    </source>
</evidence>
<sequence length="774" mass="81102">MKSTSGKSRLAMIGVSAMALMHASAGFAQDTAGAAPAAASPAAAEADEGLGEIVVTAQKREENIRDVPISITALSADDIANSGVRNITDLTAVVPGLKMDRVGAVFLPAIRGVSTLTTTGGVEPNVATYVDNVYLGGAAGSVQNLPDISSIAVLKGPQGTLFGRNATGGAIQIFTREPDMQSVSGELSASYARFNSVTLKGFLTAPIIADKLAVSVSGYRETADSYYNNLTPNVPLIGVHNYTVRAKILATPTETTRILITGLINQQSDPSAIQYAPMLGLTVGKGIPGAIVPTRRYDVASNLPIPLLSRSKMASIEISQETSLGEITLLGAVRKNDNVLSRTTATAFAYPAPFTGVNYTISGQDAAEQVEFDFASSKFGGFSFVVGGNYYRNRSGGNPSQIVTSTPQASSAVTAYGGQTARAFAAFGEATFELTDSLSIVGGLRYSHERRGVFGAWAVGATAADAVTQYEYASKNFSSMTYKAAVRYELSPDANVYFTYSTGFRSGNFNNFDIPFGRTPAQCAAANTATPGSCPLPIAVNPEKIRAFEVGLKAAPTPWLRINGALYAYQLSDIQILSFSNVCVTAPCPPNPTTPLGRLSNAATTTMYGAEVDVDARITPELRIQAGVSLLDASFSDYPNAVWNLPAPGGLGLISTPIMSANGKQAPRAPKATLNVSATYTKDLPIGEFSLTANGYASERIYFDVGNVFYQPAYATLGLRASLSPSSLPGLTVSVWGTNLTNEAVILSTFLNANGALASYAPPRTYGATVSFKF</sequence>
<gene>
    <name evidence="16" type="ORF">M9978_09145</name>
</gene>
<organism evidence="16 17">
    <name type="scientific">Sphingomonas tagetis</name>
    <dbReference type="NCBI Taxonomy" id="2949092"/>
    <lineage>
        <taxon>Bacteria</taxon>
        <taxon>Pseudomonadati</taxon>
        <taxon>Pseudomonadota</taxon>
        <taxon>Alphaproteobacteria</taxon>
        <taxon>Sphingomonadales</taxon>
        <taxon>Sphingomonadaceae</taxon>
        <taxon>Sphingomonas</taxon>
    </lineage>
</organism>
<keyword evidence="7" id="KW-0406">Ion transport</keyword>
<feature type="signal peptide" evidence="13">
    <location>
        <begin position="1"/>
        <end position="28"/>
    </location>
</feature>
<dbReference type="PANTHER" id="PTHR32552">
    <property type="entry name" value="FERRICHROME IRON RECEPTOR-RELATED"/>
    <property type="match status" value="1"/>
</dbReference>
<evidence type="ECO:0000256" key="1">
    <source>
        <dbReference type="ARBA" id="ARBA00004571"/>
    </source>
</evidence>
<dbReference type="Proteomes" id="UP001139451">
    <property type="component" value="Unassembled WGS sequence"/>
</dbReference>
<dbReference type="Gene3D" id="2.40.170.20">
    <property type="entry name" value="TonB-dependent receptor, beta-barrel domain"/>
    <property type="match status" value="1"/>
</dbReference>
<evidence type="ECO:0000256" key="7">
    <source>
        <dbReference type="ARBA" id="ARBA00023065"/>
    </source>
</evidence>